<feature type="compositionally biased region" description="Basic and acidic residues" evidence="1">
    <location>
        <begin position="13"/>
        <end position="24"/>
    </location>
</feature>
<dbReference type="EMBL" id="MF036690">
    <property type="protein sequence ID" value="ARW57619.1"/>
    <property type="molecule type" value="Genomic_DNA"/>
</dbReference>
<dbReference type="GeneID" id="40085605"/>
<proteinExistence type="predicted"/>
<reference evidence="2 3" key="1">
    <citation type="submission" date="2017-04" db="EMBL/GenBank/DDBJ databases">
        <title>Environmental T4-family bacteriophages evolve to escape abortive infection via multiple routes in a bacterial host employing altruistic suicide through Type III toxin-antitoxin systems.</title>
        <authorList>
            <person name="Chen B."/>
            <person name="Salmond G.P.C."/>
            <person name="Akusobi C."/>
            <person name="Fang X."/>
        </authorList>
    </citation>
    <scope>NUCLEOTIDE SEQUENCE [LARGE SCALE GENOMIC DNA]</scope>
</reference>
<dbReference type="Proteomes" id="UP000225148">
    <property type="component" value="Segment"/>
</dbReference>
<keyword evidence="3" id="KW-1185">Reference proteome</keyword>
<feature type="region of interest" description="Disordered" evidence="1">
    <location>
        <begin position="166"/>
        <end position="195"/>
    </location>
</feature>
<organism evidence="2 3">
    <name type="scientific">Serratia phage CHI14</name>
    <dbReference type="NCBI Taxonomy" id="2006941"/>
    <lineage>
        <taxon>Viruses</taxon>
        <taxon>Duplodnaviria</taxon>
        <taxon>Heunggongvirae</taxon>
        <taxon>Uroviricota</taxon>
        <taxon>Caudoviricetes</taxon>
        <taxon>Pantevenvirales</taxon>
        <taxon>Straboviridae</taxon>
        <taxon>Tevenvirinae</taxon>
        <taxon>Winklervirus</taxon>
        <taxon>Winklervirus chi14</taxon>
    </lineage>
</organism>
<evidence type="ECO:0000313" key="3">
    <source>
        <dbReference type="Proteomes" id="UP000225148"/>
    </source>
</evidence>
<feature type="compositionally biased region" description="Polar residues" evidence="1">
    <location>
        <begin position="560"/>
        <end position="574"/>
    </location>
</feature>
<feature type="region of interest" description="Disordered" evidence="1">
    <location>
        <begin position="1"/>
        <end position="40"/>
    </location>
</feature>
<feature type="compositionally biased region" description="Basic and acidic residues" evidence="1">
    <location>
        <begin position="181"/>
        <end position="195"/>
    </location>
</feature>
<name>A0A1Z1LXQ3_9CAUD</name>
<evidence type="ECO:0000256" key="1">
    <source>
        <dbReference type="SAM" id="MobiDB-lite"/>
    </source>
</evidence>
<accession>A0A1Z1LXQ3</accession>
<dbReference type="Pfam" id="PF25671">
    <property type="entry name" value="T4_Tape_measure"/>
    <property type="match status" value="1"/>
</dbReference>
<dbReference type="OrthoDB" id="1728at10239"/>
<protein>
    <submittedName>
        <fullName evidence="2">Base plate hub subunit, tail length determinator</fullName>
    </submittedName>
</protein>
<evidence type="ECO:0000313" key="2">
    <source>
        <dbReference type="EMBL" id="ARW57619.1"/>
    </source>
</evidence>
<feature type="compositionally biased region" description="Polar residues" evidence="1">
    <location>
        <begin position="27"/>
        <end position="39"/>
    </location>
</feature>
<dbReference type="InterPro" id="IPR057967">
    <property type="entry name" value="T4_TMP"/>
</dbReference>
<feature type="region of interest" description="Disordered" evidence="1">
    <location>
        <begin position="560"/>
        <end position="585"/>
    </location>
</feature>
<dbReference type="RefSeq" id="YP_009609521.1">
    <property type="nucleotide sequence ID" value="NC_041996.1"/>
</dbReference>
<sequence length="585" mass="63474">MKKPSNMSTMRRKQIEDSAPERKAQATADSQVASLNDLNSGLGDLQASSELIADTVENKGNQILGSISELGSGIQEVAAASELAAEASEKTTEETRKLNDVAATISDKLSKLSQMFEQKISGTGTDVPASSQSNESTTLAAIKDAMPLQVEQPSLKELLEKLIPDNHPLPPADPFPEEPQAEDKPSKQKKDGGDGLKLEDLLKVTKSGFKATIGITDKIAGMLFKFSIAAAAEAAKMAGMIFAVILGIDLIKIHFKYWSDLFNKSFEEFFEKAEEWGPLIQSVVEMAGEISNMWSEKNWSGLAMAIIKGIGDITVSLADLMFLGITKITAAILRAIGMDDKALTVEGYGLEKFQESGAALDDKDQETLARYQDRNMLEDSKKRLEFAEKMKDKTVRTVALQYGSITQEEADQIEAGTYVRPSDKMAELPEDQRINILKARNEAKAAIKRTEDLAAKTKPDDKSRIENLDKSIGSISDRLNDPALANAPEVRKELQEDLSKLTGEVEKIKAPIKVAPAPVEEQEDVQKTKRIEEQQRAISAPTGAGTGAANIVSNTVLNKTNKTSYNMPPQSSTPAPGMGASARVN</sequence>
<dbReference type="KEGG" id="vg:40085605"/>